<evidence type="ECO:0000313" key="2">
    <source>
        <dbReference type="Proteomes" id="UP000595038"/>
    </source>
</evidence>
<evidence type="ECO:0008006" key="3">
    <source>
        <dbReference type="Google" id="ProtNLM"/>
    </source>
</evidence>
<dbReference type="EMBL" id="CP065647">
    <property type="protein sequence ID" value="QPR71079.1"/>
    <property type="molecule type" value="Genomic_DNA"/>
</dbReference>
<organism evidence="1 2">
    <name type="scientific">Bacillus licheniformis</name>
    <dbReference type="NCBI Taxonomy" id="1402"/>
    <lineage>
        <taxon>Bacteria</taxon>
        <taxon>Bacillati</taxon>
        <taxon>Bacillota</taxon>
        <taxon>Bacilli</taxon>
        <taxon>Bacillales</taxon>
        <taxon>Bacillaceae</taxon>
        <taxon>Bacillus</taxon>
    </lineage>
</organism>
<accession>A0AB37GJA7</accession>
<sequence length="356" mass="41729">MTLTSKINGKTKKDKEFKNILLSVEPEKEHYYTHSGKTPFSEEYITVVPNELKDQQRFSSLLGVAFDYLARFRIAQFLSREDVVDAMNAVKGFRKIRIYRLRESGEFLEDEYYFSLKKKVLEFINDSTQPISSICEEAVRLAKFEQINRMRVKGGSLNFDYLLIDSAPLDVVNELDRLMSVFEEKFMVPEIINEKSEVVFNPEFGAGSSLVDGADADIYIDGTLYDFKTTKDKSLKKNDNLQLIGYYLLNEIASQTLSEYDFNYTRMDIKRLAFYKARFGETEYYDVCSYLPYDVRLKQKLKEIAIHFKDKKIRPPHLLADIEEVQEILEEIRNWDFEEELDSNKKYINLILGKNK</sequence>
<gene>
    <name evidence="1" type="ORF">I6G80_14620</name>
</gene>
<protein>
    <recommendedName>
        <fullName evidence="3">PD-(D/E)XK endonuclease-like domain-containing protein</fullName>
    </recommendedName>
</protein>
<dbReference type="RefSeq" id="WP_197941990.1">
    <property type="nucleotide sequence ID" value="NZ_CP065647.1"/>
</dbReference>
<dbReference type="AlphaFoldDB" id="A0AB37GJA7"/>
<evidence type="ECO:0000313" key="1">
    <source>
        <dbReference type="EMBL" id="QPR71079.1"/>
    </source>
</evidence>
<proteinExistence type="predicted"/>
<dbReference type="Proteomes" id="UP000595038">
    <property type="component" value="Chromosome"/>
</dbReference>
<name>A0AB37GJA7_BACLI</name>
<reference evidence="1 2" key="1">
    <citation type="submission" date="2020-12" db="EMBL/GenBank/DDBJ databases">
        <title>FDA dAtabase for Regulatory Grade micrObial Sequences (FDA-ARGOS): Supporting development and validation of Infectious Disease Dx tests.</title>
        <authorList>
            <person name="Nelson B."/>
            <person name="Plummer A."/>
            <person name="Tallon L."/>
            <person name="Sadzewicz L."/>
            <person name="Zhao X."/>
            <person name="Boylan J."/>
            <person name="Ott S."/>
            <person name="Bowen H."/>
            <person name="Vavikolanu K."/>
            <person name="Mehta A."/>
            <person name="Aluvathingal J."/>
            <person name="Nadendla S."/>
            <person name="Myers T."/>
            <person name="Yan Y."/>
            <person name="Sichtig H."/>
        </authorList>
    </citation>
    <scope>NUCLEOTIDE SEQUENCE [LARGE SCALE GENOMIC DNA]</scope>
    <source>
        <strain evidence="1 2">FDAARGOS_923</strain>
    </source>
</reference>